<dbReference type="NCBIfam" id="TIGR04022">
    <property type="entry name" value="sulfur_SfnB"/>
    <property type="match status" value="1"/>
</dbReference>
<dbReference type="SUPFAM" id="SSF52540">
    <property type="entry name" value="P-loop containing nucleoside triphosphate hydrolases"/>
    <property type="match status" value="1"/>
</dbReference>
<dbReference type="InterPro" id="IPR052156">
    <property type="entry name" value="BCAA_Transport_ATP-bd_LivF"/>
</dbReference>
<dbReference type="PATRIC" id="fig|380.5.peg.2705"/>
<gene>
    <name evidence="8" type="primary">acd1</name>
    <name evidence="8" type="ordered locus">SFHH103_02543</name>
</gene>
<dbReference type="CDD" id="cd03224">
    <property type="entry name" value="ABC_TM1139_LivF_branched"/>
    <property type="match status" value="1"/>
</dbReference>
<dbReference type="Pfam" id="PF08028">
    <property type="entry name" value="Acyl-CoA_dh_2"/>
    <property type="match status" value="1"/>
</dbReference>
<comment type="similarity">
    <text evidence="1">Belongs to the ABC transporter superfamily.</text>
</comment>
<dbReference type="GO" id="GO:0015807">
    <property type="term" value="P:L-amino acid transport"/>
    <property type="evidence" value="ECO:0007669"/>
    <property type="project" value="TreeGrafter"/>
</dbReference>
<dbReference type="HOGENOM" id="CLU_402705_0_0_5"/>
<keyword evidence="3" id="KW-0547">Nucleotide-binding</keyword>
<dbReference type="InterPro" id="IPR027417">
    <property type="entry name" value="P-loop_NTPase"/>
</dbReference>
<evidence type="ECO:0000256" key="4">
    <source>
        <dbReference type="ARBA" id="ARBA00022840"/>
    </source>
</evidence>
<keyword evidence="6 8" id="KW-0560">Oxidoreductase</keyword>
<dbReference type="CDD" id="cd01163">
    <property type="entry name" value="DszC"/>
    <property type="match status" value="1"/>
</dbReference>
<dbReference type="EC" id="1.1.-.-" evidence="8"/>
<dbReference type="InterPro" id="IPR023922">
    <property type="entry name" value="S04_starv_induced_SfnB"/>
</dbReference>
<dbReference type="eggNOG" id="COG1960">
    <property type="taxonomic scope" value="Bacteria"/>
</dbReference>
<dbReference type="GO" id="GO:0015658">
    <property type="term" value="F:branched-chain amino acid transmembrane transporter activity"/>
    <property type="evidence" value="ECO:0007669"/>
    <property type="project" value="TreeGrafter"/>
</dbReference>
<dbReference type="Pfam" id="PF02771">
    <property type="entry name" value="Acyl-CoA_dh_N"/>
    <property type="match status" value="1"/>
</dbReference>
<feature type="domain" description="ABC transporter" evidence="7">
    <location>
        <begin position="8"/>
        <end position="248"/>
    </location>
</feature>
<keyword evidence="4" id="KW-0067">ATP-binding</keyword>
<reference evidence="8 9" key="1">
    <citation type="journal article" date="2012" name="J. Bacteriol.">
        <title>Genome sequence of the soybean symbiont Sinorhizobium fredii HH103.</title>
        <authorList>
            <person name="Weidner S."/>
            <person name="Becker A."/>
            <person name="Bonilla I."/>
            <person name="Jaenicke S."/>
            <person name="Lloret J."/>
            <person name="Margaret I."/>
            <person name="Puhler A."/>
            <person name="Ruiz-Sainz J.E."/>
            <person name="Schneiker-Bekel S."/>
            <person name="Szczepanowski R."/>
            <person name="Vinardell J.M."/>
            <person name="Zehner S."/>
            <person name="Gottfert M."/>
        </authorList>
    </citation>
    <scope>NUCLEOTIDE SEQUENCE [LARGE SCALE GENOMIC DNA]</scope>
    <source>
        <strain evidence="8 9">HH103</strain>
    </source>
</reference>
<dbReference type="Gene3D" id="1.20.140.10">
    <property type="entry name" value="Butyryl-CoA Dehydrogenase, subunit A, domain 3"/>
    <property type="match status" value="1"/>
</dbReference>
<dbReference type="GO" id="GO:0005524">
    <property type="term" value="F:ATP binding"/>
    <property type="evidence" value="ECO:0007669"/>
    <property type="project" value="UniProtKB-KW"/>
</dbReference>
<evidence type="ECO:0000256" key="1">
    <source>
        <dbReference type="ARBA" id="ARBA00005417"/>
    </source>
</evidence>
<dbReference type="AlphaFoldDB" id="G9AAD4"/>
<dbReference type="PANTHER" id="PTHR43820">
    <property type="entry name" value="HIGH-AFFINITY BRANCHED-CHAIN AMINO ACID TRANSPORT ATP-BINDING PROTEIN LIVF"/>
    <property type="match status" value="1"/>
</dbReference>
<dbReference type="Gene3D" id="3.40.50.300">
    <property type="entry name" value="P-loop containing nucleotide triphosphate hydrolases"/>
    <property type="match status" value="1"/>
</dbReference>
<evidence type="ECO:0000313" key="8">
    <source>
        <dbReference type="EMBL" id="CCE97038.1"/>
    </source>
</evidence>
<evidence type="ECO:0000256" key="6">
    <source>
        <dbReference type="ARBA" id="ARBA00023002"/>
    </source>
</evidence>
<dbReference type="Gene3D" id="2.40.110.10">
    <property type="entry name" value="Butyryl-CoA Dehydrogenase, subunit A, domain 2"/>
    <property type="match status" value="1"/>
</dbReference>
<evidence type="ECO:0000313" key="9">
    <source>
        <dbReference type="Proteomes" id="UP000007735"/>
    </source>
</evidence>
<dbReference type="InterPro" id="IPR013107">
    <property type="entry name" value="Acyl-CoA_DH_C"/>
</dbReference>
<dbReference type="InterPro" id="IPR046373">
    <property type="entry name" value="Acyl-CoA_Oxase/DH_mid-dom_sf"/>
</dbReference>
<dbReference type="GO" id="GO:0050660">
    <property type="term" value="F:flavin adenine dinucleotide binding"/>
    <property type="evidence" value="ECO:0007669"/>
    <property type="project" value="InterPro"/>
</dbReference>
<dbReference type="Proteomes" id="UP000007735">
    <property type="component" value="Chromosome"/>
</dbReference>
<dbReference type="SUPFAM" id="SSF47203">
    <property type="entry name" value="Acyl-CoA dehydrogenase C-terminal domain-like"/>
    <property type="match status" value="1"/>
</dbReference>
<dbReference type="InterPro" id="IPR003439">
    <property type="entry name" value="ABC_transporter-like_ATP-bd"/>
</dbReference>
<dbReference type="SMART" id="SM00382">
    <property type="entry name" value="AAA"/>
    <property type="match status" value="1"/>
</dbReference>
<name>G9AAD4_SINF1</name>
<dbReference type="InterPro" id="IPR013786">
    <property type="entry name" value="AcylCoA_DH/ox_N"/>
</dbReference>
<dbReference type="InterPro" id="IPR037069">
    <property type="entry name" value="AcylCoA_DH/ox_N_sf"/>
</dbReference>
<proteinExistence type="inferred from homology"/>
<evidence type="ECO:0000256" key="2">
    <source>
        <dbReference type="ARBA" id="ARBA00022448"/>
    </source>
</evidence>
<dbReference type="GO" id="GO:0016887">
    <property type="term" value="F:ATP hydrolysis activity"/>
    <property type="evidence" value="ECO:0007669"/>
    <property type="project" value="InterPro"/>
</dbReference>
<dbReference type="EMBL" id="HE616890">
    <property type="protein sequence ID" value="CCE97038.1"/>
    <property type="molecule type" value="Genomic_DNA"/>
</dbReference>
<dbReference type="Gene3D" id="1.10.540.10">
    <property type="entry name" value="Acyl-CoA dehydrogenase/oxidase, N-terminal domain"/>
    <property type="match status" value="1"/>
</dbReference>
<dbReference type="InterPro" id="IPR003593">
    <property type="entry name" value="AAA+_ATPase"/>
</dbReference>
<evidence type="ECO:0000259" key="7">
    <source>
        <dbReference type="PROSITE" id="PS50893"/>
    </source>
</evidence>
<dbReference type="GO" id="GO:0016627">
    <property type="term" value="F:oxidoreductase activity, acting on the CH-CH group of donors"/>
    <property type="evidence" value="ECO:0007669"/>
    <property type="project" value="InterPro"/>
</dbReference>
<dbReference type="InterPro" id="IPR036250">
    <property type="entry name" value="AcylCo_DH-like_C"/>
</dbReference>
<dbReference type="Pfam" id="PF00005">
    <property type="entry name" value="ABC_tran"/>
    <property type="match status" value="1"/>
</dbReference>
<dbReference type="eggNOG" id="COG0410">
    <property type="taxonomic scope" value="Bacteria"/>
</dbReference>
<keyword evidence="5" id="KW-0029">Amino-acid transport</keyword>
<organism evidence="8 9">
    <name type="scientific">Sinorhizobium fredii (strain HH103)</name>
    <dbReference type="NCBI Taxonomy" id="1117943"/>
    <lineage>
        <taxon>Bacteria</taxon>
        <taxon>Pseudomonadati</taxon>
        <taxon>Pseudomonadota</taxon>
        <taxon>Alphaproteobacteria</taxon>
        <taxon>Hyphomicrobiales</taxon>
        <taxon>Rhizobiaceae</taxon>
        <taxon>Sinorhizobium/Ensifer group</taxon>
        <taxon>Sinorhizobium</taxon>
    </lineage>
</organism>
<dbReference type="PROSITE" id="PS50893">
    <property type="entry name" value="ABC_TRANSPORTER_2"/>
    <property type="match status" value="1"/>
</dbReference>
<dbReference type="PANTHER" id="PTHR43820:SF4">
    <property type="entry name" value="HIGH-AFFINITY BRANCHED-CHAIN AMINO ACID TRANSPORT ATP-BINDING PROTEIN LIVF"/>
    <property type="match status" value="1"/>
</dbReference>
<dbReference type="InterPro" id="IPR009100">
    <property type="entry name" value="AcylCoA_DH/oxidase_NM_dom_sf"/>
</dbReference>
<dbReference type="STRING" id="1117943.SFHH103_02543"/>
<sequence>MADADILLAVEGVKATYNHAIRALDGVNFNLKQGEIVALLGANGAGKTTTLKAVSNLLPAERGQIVAGRIRFGALDVTTASPASLVRAGLVQVLEGRHCFRSLTVEENLVAGGLGRSATRAEIAADLEKIYAWFPRLKEKRRAVAGLTSGGEQQMTAIGRALMSRPRLLVLDEPSMGLAPLVVQDIFRTLRRLNLEEGLSILVAEQNSAVALTHADKAVILENGVSVLTGDARDLKARDDVKAFYLGQKPAAPLAPPSVNPFIGRRIGMTISNLKTLDVSRGVPAVPRPSEPAHVIKSDAEAIEVAKRLAAEFAPGAAARDRDRIWPVRELDAFSQSGLWSINVPKTFGGPEVSYATLAKVIEIISAADSSIGQIAQNHLGVVAAIRTVSDEQQQKLLFAEVLRGTRFGNAFSEFGSKRAVDFETKFVDAGDHVIVNGKKFYSSGALLAHLVPIVALDEEGRAWYAIAERDAPGLTVIDDWSSFGQRTTLSGTVILDNVKVPKTHLVPGYKGYDKPTADGAIFQIIQVAVDTGIAQAAIDETVAFVRTKSRAWVDSGLENAWDDPYTIQAVGDLTLRLHAAQALLEKAGYAIDRAVANPTAETVAKAQIVTAEAKILSTEIAIAATNKLFELAGTRSTLAEHNLDRHWRNARTHTLHDPVRWKYAILGKYFLNGENPPLHAWS</sequence>
<accession>G9AAD4</accession>
<evidence type="ECO:0000256" key="3">
    <source>
        <dbReference type="ARBA" id="ARBA00022741"/>
    </source>
</evidence>
<evidence type="ECO:0000256" key="5">
    <source>
        <dbReference type="ARBA" id="ARBA00022970"/>
    </source>
</evidence>
<dbReference type="SUPFAM" id="SSF56645">
    <property type="entry name" value="Acyl-CoA dehydrogenase NM domain-like"/>
    <property type="match status" value="1"/>
</dbReference>
<dbReference type="KEGG" id="sfh:SFHH103_02543"/>
<protein>
    <submittedName>
        <fullName evidence="8">Acyl-CoA dehydrogenase family protein</fullName>
        <ecNumber evidence="8">1.1.-.-</ecNumber>
    </submittedName>
</protein>
<keyword evidence="2" id="KW-0813">Transport</keyword>